<evidence type="ECO:0000313" key="1">
    <source>
        <dbReference type="EMBL" id="TCE88880.1"/>
    </source>
</evidence>
<evidence type="ECO:0000313" key="3">
    <source>
        <dbReference type="Proteomes" id="UP000291713"/>
    </source>
</evidence>
<organism evidence="1 4">
    <name type="scientific">Bifidobacterium longum subsp. longum</name>
    <dbReference type="NCBI Taxonomy" id="1679"/>
    <lineage>
        <taxon>Bacteria</taxon>
        <taxon>Bacillati</taxon>
        <taxon>Actinomycetota</taxon>
        <taxon>Actinomycetes</taxon>
        <taxon>Bifidobacteriales</taxon>
        <taxon>Bifidobacteriaceae</taxon>
        <taxon>Bifidobacterium</taxon>
    </lineage>
</organism>
<reference evidence="3 4" key="1">
    <citation type="journal article" date="2018" name="Sci. Rep.">
        <title>Genomic diversity and distribution of Bifidobacterium longum subsp. longum across the human lifespan.</title>
        <authorList>
            <person name="Odamaki T."/>
            <person name="Bottacini F."/>
            <person name="Kato K."/>
            <person name="Mitsuyama E."/>
            <person name="Yoshida K."/>
            <person name="Horigome A."/>
            <person name="Xiao J.Z."/>
            <person name="van Sinderen D."/>
        </authorList>
    </citation>
    <scope>NUCLEOTIDE SEQUENCE [LARGE SCALE GENOMIC DNA]</scope>
    <source>
        <strain evidence="1 4">MCC10070</strain>
        <strain evidence="2 3">MCC10120</strain>
    </source>
</reference>
<reference evidence="1" key="2">
    <citation type="submission" date="2019-02" db="EMBL/GenBank/DDBJ databases">
        <authorList>
            <person name="Odamaki T."/>
        </authorList>
    </citation>
    <scope>NUCLEOTIDE SEQUENCE</scope>
    <source>
        <strain evidence="1">MCC10070</strain>
        <strain evidence="2">MCC10120</strain>
    </source>
</reference>
<dbReference type="Proteomes" id="UP000291713">
    <property type="component" value="Unassembled WGS sequence"/>
</dbReference>
<comment type="caution">
    <text evidence="1">The sequence shown here is derived from an EMBL/GenBank/DDBJ whole genome shotgun (WGS) entry which is preliminary data.</text>
</comment>
<dbReference type="Proteomes" id="UP000291814">
    <property type="component" value="Unassembled WGS sequence"/>
</dbReference>
<accession>A0A4R0TRD6</accession>
<sequence>MVHFSVTRVRGSGPYDLDACGDILAIARAVGAMSEDAYAGRRNITQCDGDGYRENDMFRLELDTEKHGVRHGRHAR</sequence>
<evidence type="ECO:0000313" key="4">
    <source>
        <dbReference type="Proteomes" id="UP000291814"/>
    </source>
</evidence>
<dbReference type="EMBL" id="SHTU01000001">
    <property type="protein sequence ID" value="TCF96163.1"/>
    <property type="molecule type" value="Genomic_DNA"/>
</dbReference>
<protein>
    <submittedName>
        <fullName evidence="1">Uncharacterized protein</fullName>
    </submittedName>
</protein>
<name>A0A4R0TRD6_BIFLL</name>
<evidence type="ECO:0000313" key="2">
    <source>
        <dbReference type="EMBL" id="TCF96163.1"/>
    </source>
</evidence>
<gene>
    <name evidence="1" type="ORF">MCC10070_0004</name>
    <name evidence="2" type="ORF">MCC10120_0048</name>
</gene>
<dbReference type="EMBL" id="SHRR01000001">
    <property type="protein sequence ID" value="TCE88880.1"/>
    <property type="molecule type" value="Genomic_DNA"/>
</dbReference>
<proteinExistence type="predicted"/>
<dbReference type="AlphaFoldDB" id="A0A4R0TRD6"/>